<proteinExistence type="predicted"/>
<protein>
    <submittedName>
        <fullName evidence="1">Uncharacterized protein</fullName>
    </submittedName>
</protein>
<dbReference type="AlphaFoldDB" id="A0A133PJK5"/>
<gene>
    <name evidence="1" type="ORF">HMPREF3229_01723</name>
</gene>
<name>A0A133PJK5_9FIRM</name>
<accession>A0A133PJK5</accession>
<evidence type="ECO:0000313" key="2">
    <source>
        <dbReference type="Proteomes" id="UP000070174"/>
    </source>
</evidence>
<reference evidence="1 2" key="1">
    <citation type="submission" date="2016-01" db="EMBL/GenBank/DDBJ databases">
        <authorList>
            <person name="Oliw E.H."/>
        </authorList>
    </citation>
    <scope>NUCLEOTIDE SEQUENCE [LARGE SCALE GENOMIC DNA]</scope>
    <source>
        <strain evidence="1 2">CMW7756A</strain>
    </source>
</reference>
<dbReference type="EMBL" id="LRQE01000041">
    <property type="protein sequence ID" value="KXA28727.1"/>
    <property type="molecule type" value="Genomic_DNA"/>
</dbReference>
<dbReference type="PATRIC" id="fig|54005.3.peg.1684"/>
<organism evidence="1">
    <name type="scientific">Peptoniphilus harei</name>
    <dbReference type="NCBI Taxonomy" id="54005"/>
    <lineage>
        <taxon>Bacteria</taxon>
        <taxon>Bacillati</taxon>
        <taxon>Bacillota</taxon>
        <taxon>Tissierellia</taxon>
        <taxon>Tissierellales</taxon>
        <taxon>Peptoniphilaceae</taxon>
        <taxon>Peptoniphilus</taxon>
    </lineage>
</organism>
<dbReference type="Proteomes" id="UP000070174">
    <property type="component" value="Unassembled WGS sequence"/>
</dbReference>
<comment type="caution">
    <text evidence="1">The sequence shown here is derived from an EMBL/GenBank/DDBJ whole genome shotgun (WGS) entry which is preliminary data.</text>
</comment>
<evidence type="ECO:0000313" key="1">
    <source>
        <dbReference type="EMBL" id="KXA28727.1"/>
    </source>
</evidence>
<sequence>MIRKTETRLCFSGFVVRIKEHRFLTSKNLRADLSKFLTEI</sequence>